<evidence type="ECO:0000313" key="3">
    <source>
        <dbReference type="Proteomes" id="UP000031631"/>
    </source>
</evidence>
<evidence type="ECO:0000313" key="2">
    <source>
        <dbReference type="EMBL" id="BAO45105.1"/>
    </source>
</evidence>
<dbReference type="EMBL" id="AP012273">
    <property type="protein sequence ID" value="BAO45105.1"/>
    <property type="molecule type" value="Genomic_DNA"/>
</dbReference>
<keyword evidence="1" id="KW-0812">Transmembrane</keyword>
<sequence>MNRLPLAALVVFNLLSLAIALYMGWDPALILFLYWAENVVVALWQIPRFFVAGSNHPGDGYKLPNRIFMTLFFLAHYGIFTYVHGALVFSLFLHKNLTENNLLGTINETHGLLLALLGLLISHGVQFFSDLANGSATSTPINKVMAQPYKRIVVLHMVVLLSGGLLMFLPYPMTSLVLLAVIKTGMDIYMDRKLMKQQEAPANVAQF</sequence>
<protein>
    <submittedName>
        <fullName evidence="2">Uncharacterized protein</fullName>
    </submittedName>
</protein>
<name>A0A7U6GK27_9GAMM</name>
<dbReference type="OrthoDB" id="278054at2"/>
<dbReference type="AlphaFoldDB" id="A0A7U6GK27"/>
<feature type="transmembrane region" description="Helical" evidence="1">
    <location>
        <begin position="112"/>
        <end position="131"/>
    </location>
</feature>
<evidence type="ECO:0000256" key="1">
    <source>
        <dbReference type="SAM" id="Phobius"/>
    </source>
</evidence>
<dbReference type="RefSeq" id="WP_041068424.1">
    <property type="nucleotide sequence ID" value="NZ_AP012273.1"/>
</dbReference>
<organism evidence="2 3">
    <name type="scientific">Thiolapillus brandeum</name>
    <dbReference type="NCBI Taxonomy" id="1076588"/>
    <lineage>
        <taxon>Bacteria</taxon>
        <taxon>Pseudomonadati</taxon>
        <taxon>Pseudomonadota</taxon>
        <taxon>Gammaproteobacteria</taxon>
        <taxon>Chromatiales</taxon>
        <taxon>Sedimenticolaceae</taxon>
        <taxon>Thiolapillus</taxon>
    </lineage>
</organism>
<dbReference type="Pfam" id="PF20108">
    <property type="entry name" value="DUF6498"/>
    <property type="match status" value="1"/>
</dbReference>
<keyword evidence="1" id="KW-1133">Transmembrane helix</keyword>
<keyword evidence="1" id="KW-0472">Membrane</keyword>
<dbReference type="KEGG" id="tbn:TBH_C2194"/>
<dbReference type="Proteomes" id="UP000031631">
    <property type="component" value="Chromosome"/>
</dbReference>
<dbReference type="InterPro" id="IPR045466">
    <property type="entry name" value="DUF6498"/>
</dbReference>
<gene>
    <name evidence="2" type="ORF">TBH_C2194</name>
</gene>
<feature type="transmembrane region" description="Helical" evidence="1">
    <location>
        <begin position="67"/>
        <end position="92"/>
    </location>
</feature>
<keyword evidence="3" id="KW-1185">Reference proteome</keyword>
<reference evidence="2 3" key="1">
    <citation type="journal article" date="2014" name="PLoS ONE">
        <title>Physiological and genomic features of a novel sulfur-oxidizing gammaproteobacterium belonging to a previously uncultivated symbiotic lineage isolated from a hydrothermal vent.</title>
        <authorList>
            <person name="Nunoura T."/>
            <person name="Takaki Y."/>
            <person name="Kazama H."/>
            <person name="Kakuta J."/>
            <person name="Shimamura S."/>
            <person name="Makita H."/>
            <person name="Hirai M."/>
            <person name="Miyazaki M."/>
            <person name="Takai K."/>
        </authorList>
    </citation>
    <scope>NUCLEOTIDE SEQUENCE [LARGE SCALE GENOMIC DNA]</scope>
    <source>
        <strain evidence="2 3">Hiromi1</strain>
    </source>
</reference>
<feature type="transmembrane region" description="Helical" evidence="1">
    <location>
        <begin position="152"/>
        <end position="171"/>
    </location>
</feature>
<proteinExistence type="predicted"/>
<accession>A0A7U6GK27</accession>
<feature type="transmembrane region" description="Helical" evidence="1">
    <location>
        <begin position="28"/>
        <end position="46"/>
    </location>
</feature>